<organism evidence="1 2">
    <name type="scientific">Perkinsus olseni</name>
    <name type="common">Perkinsus atlanticus</name>
    <dbReference type="NCBI Taxonomy" id="32597"/>
    <lineage>
        <taxon>Eukaryota</taxon>
        <taxon>Sar</taxon>
        <taxon>Alveolata</taxon>
        <taxon>Perkinsozoa</taxon>
        <taxon>Perkinsea</taxon>
        <taxon>Perkinsida</taxon>
        <taxon>Perkinsidae</taxon>
        <taxon>Perkinsus</taxon>
    </lineage>
</organism>
<dbReference type="Proteomes" id="UP000572268">
    <property type="component" value="Unassembled WGS sequence"/>
</dbReference>
<dbReference type="AlphaFoldDB" id="A0A7J6MU54"/>
<name>A0A7J6MU54_PEROL</name>
<comment type="caution">
    <text evidence="1">The sequence shown here is derived from an EMBL/GenBank/DDBJ whole genome shotgun (WGS) entry which is preliminary data.</text>
</comment>
<evidence type="ECO:0000313" key="1">
    <source>
        <dbReference type="EMBL" id="KAF4674431.1"/>
    </source>
</evidence>
<protein>
    <submittedName>
        <fullName evidence="1">Uncharacterized protein</fullName>
    </submittedName>
</protein>
<dbReference type="EMBL" id="JABANN010000030">
    <property type="protein sequence ID" value="KAF4674431.1"/>
    <property type="molecule type" value="Genomic_DNA"/>
</dbReference>
<accession>A0A7J6MU54</accession>
<reference evidence="1 2" key="1">
    <citation type="submission" date="2020-04" db="EMBL/GenBank/DDBJ databases">
        <title>Perkinsus olseni comparative genomics.</title>
        <authorList>
            <person name="Bogema D.R."/>
        </authorList>
    </citation>
    <scope>NUCLEOTIDE SEQUENCE [LARGE SCALE GENOMIC DNA]</scope>
    <source>
        <strain evidence="1">ATCC PRA-31</strain>
    </source>
</reference>
<evidence type="ECO:0000313" key="2">
    <source>
        <dbReference type="Proteomes" id="UP000572268"/>
    </source>
</evidence>
<gene>
    <name evidence="1" type="ORF">FOL46_004993</name>
</gene>
<sequence>MTYSFSSNIGMACVAEGITAWSGRRGRFWLMTIAVVTRARTKISRVVGKDARVCASTARKNQDLVSAFRHAALAIPPRDTLTLHKSPPNAIHRFALWPALVNKAMRRLRRLPASGAHNLLLHIARCRGPRGPDLVTVAPLCRAVLMKIVWHERDDPHWLRTAAGACGLAVSRVGVDWNAHIPVRYRPAVLKDISRAVQSVAEAIGPTTDGASIGYVCEAAKILGLESRQFTNVVMDAVADTSDEGRRFGPLPLVQIVSFLADYVSADPSRSLPEGLDKIVEWRLSCHWPEVSGQNVAQLLGSMECLGWLSDKFIINCAQRISLTLHASLRPQDTFKILPIFLRRADLQDTTVISAIQALVGRTILFSKLDVGSDDVMALVEVWRDATRSGHGPLFPSGFRPWLRNQLAVRGEEAVNRHSVMALLEAMHTGRPQARDALSLEISGVLPTAADQATLLRYLHYLSFYFTQGISEVAIGQPSDSSDVVAASSTPGSFDWTNALLKAASPGDLASLAVALGVCARIGRVDSAVAVLYRVRGSEKTAMVPSGSPREWALWAGIYDSVARLRLKSLCPERLELASPESLSEATRALLVHACSNLDIEIDPLGILLGPGGAFQWDALSAEGMAQLLVTLWEYLDPTTVVVGASDDIAPQGETESPRQSLCILISAGLEALVSRLEGLPAGTDLPASLPLLTAMARTALRSNFEARDTIQLPLRVVEVLDNVSECYSASESSSFSLKSSSGCRTEVYSTLKRVVSTDECLPFKESLVTSVRQRQRLRVGDKSRLVLQKRVGGDGPEVPVASDGLVEAFSYSEISESGRRSDRSMTIARRVDSGLCGIPIDLLVFQETVLEGRGVVPFFVGGGVRFLREPGAVETGEDVTEKLREKFRAAAGRVEARHVDNEPCRGGDQLQSMFVFLLLYHLSYPRLAYY</sequence>
<proteinExistence type="predicted"/>